<accession>A0A7G9W9H0</accession>
<dbReference type="InterPro" id="IPR041657">
    <property type="entry name" value="HTH_17"/>
</dbReference>
<name>A0A7G9W9H0_ALKCA</name>
<sequence length="109" mass="12370">MEIKIDEKQIAEAIISELKRHNFIGEKQNVTVVYNAESNDVLHTVSEVAKLLKTNPSYVYDLIRAGLLPGLKLGSMKVARSSLMEFLEKYQNHDLTDPFNIKPLEQINA</sequence>
<evidence type="ECO:0000313" key="3">
    <source>
        <dbReference type="Proteomes" id="UP000516160"/>
    </source>
</evidence>
<reference evidence="2 3" key="1">
    <citation type="submission" date="2020-07" db="EMBL/GenBank/DDBJ databases">
        <title>Alkalicella. sp. LB2 genome.</title>
        <authorList>
            <person name="Postec A."/>
            <person name="Quemeneur M."/>
        </authorList>
    </citation>
    <scope>NUCLEOTIDE SEQUENCE [LARGE SCALE GENOMIC DNA]</scope>
    <source>
        <strain evidence="2 3">LB2</strain>
    </source>
</reference>
<dbReference type="AlphaFoldDB" id="A0A7G9W9H0"/>
<protein>
    <submittedName>
        <fullName evidence="2">Helix-turn-helix domain-containing protein</fullName>
    </submittedName>
</protein>
<proteinExistence type="predicted"/>
<dbReference type="EMBL" id="CP058559">
    <property type="protein sequence ID" value="QNO15332.1"/>
    <property type="molecule type" value="Genomic_DNA"/>
</dbReference>
<organism evidence="2 3">
    <name type="scientific">Alkalicella caledoniensis</name>
    <dbReference type="NCBI Taxonomy" id="2731377"/>
    <lineage>
        <taxon>Bacteria</taxon>
        <taxon>Bacillati</taxon>
        <taxon>Bacillota</taxon>
        <taxon>Clostridia</taxon>
        <taxon>Eubacteriales</taxon>
        <taxon>Proteinivoracaceae</taxon>
        <taxon>Alkalicella</taxon>
    </lineage>
</organism>
<evidence type="ECO:0000313" key="2">
    <source>
        <dbReference type="EMBL" id="QNO15332.1"/>
    </source>
</evidence>
<dbReference type="KEGG" id="acae:HYG86_11420"/>
<evidence type="ECO:0000259" key="1">
    <source>
        <dbReference type="Pfam" id="PF12728"/>
    </source>
</evidence>
<dbReference type="Pfam" id="PF12728">
    <property type="entry name" value="HTH_17"/>
    <property type="match status" value="1"/>
</dbReference>
<feature type="domain" description="Helix-turn-helix" evidence="1">
    <location>
        <begin position="44"/>
        <end position="89"/>
    </location>
</feature>
<gene>
    <name evidence="2" type="ORF">HYG86_11420</name>
</gene>
<dbReference type="RefSeq" id="WP_213165696.1">
    <property type="nucleotide sequence ID" value="NZ_CP058559.1"/>
</dbReference>
<dbReference type="Proteomes" id="UP000516160">
    <property type="component" value="Chromosome"/>
</dbReference>
<keyword evidence="3" id="KW-1185">Reference proteome</keyword>
<dbReference type="NCBIfam" id="TIGR01764">
    <property type="entry name" value="excise"/>
    <property type="match status" value="1"/>
</dbReference>
<dbReference type="GO" id="GO:0003677">
    <property type="term" value="F:DNA binding"/>
    <property type="evidence" value="ECO:0007669"/>
    <property type="project" value="InterPro"/>
</dbReference>
<dbReference type="InterPro" id="IPR010093">
    <property type="entry name" value="SinI_DNA-bd"/>
</dbReference>